<keyword evidence="1" id="KW-0732">Signal</keyword>
<gene>
    <name evidence="2" type="ORF">CA14_002112</name>
</gene>
<feature type="signal peptide" evidence="1">
    <location>
        <begin position="1"/>
        <end position="23"/>
    </location>
</feature>
<sequence>MTTFKILITFLTMFILSMQTVMALPGNTNSVSFTPVHASETGAQKSPAPAEDEHFDFWHLTNCIRYSATRKVLPWHLQQAEEMQLFGGKSHVLLFMRASGSELLMLGGLGLYGIEITGLM</sequence>
<comment type="caution">
    <text evidence="2">The sequence shown here is derived from an EMBL/GenBank/DDBJ whole genome shotgun (WGS) entry which is preliminary data.</text>
</comment>
<dbReference type="AlphaFoldDB" id="A0AB74CQA9"/>
<accession>A0AB74CQA9</accession>
<feature type="chain" id="PRO_5044498022" evidence="1">
    <location>
        <begin position="24"/>
        <end position="120"/>
    </location>
</feature>
<protein>
    <submittedName>
        <fullName evidence="2">Uncharacterized protein</fullName>
    </submittedName>
</protein>
<name>A0AB74CQA9_ASPFL</name>
<evidence type="ECO:0000256" key="1">
    <source>
        <dbReference type="SAM" id="SignalP"/>
    </source>
</evidence>
<evidence type="ECO:0000313" key="3">
    <source>
        <dbReference type="Proteomes" id="UP000275480"/>
    </source>
</evidence>
<dbReference type="EMBL" id="QQZZ01000032">
    <property type="protein sequence ID" value="RMZ47371.1"/>
    <property type="molecule type" value="Genomic_DNA"/>
</dbReference>
<organism evidence="2 3">
    <name type="scientific">Aspergillus flavus</name>
    <dbReference type="NCBI Taxonomy" id="5059"/>
    <lineage>
        <taxon>Eukaryota</taxon>
        <taxon>Fungi</taxon>
        <taxon>Dikarya</taxon>
        <taxon>Ascomycota</taxon>
        <taxon>Pezizomycotina</taxon>
        <taxon>Eurotiomycetes</taxon>
        <taxon>Eurotiomycetidae</taxon>
        <taxon>Eurotiales</taxon>
        <taxon>Aspergillaceae</taxon>
        <taxon>Aspergillus</taxon>
        <taxon>Aspergillus subgen. Circumdati</taxon>
    </lineage>
</organism>
<reference evidence="2 3" key="1">
    <citation type="submission" date="2018-07" db="EMBL/GenBank/DDBJ databases">
        <title>Identification of spontaneous genetic mutation associated with occurrence of a yellow conidial color mutant of Aspergillus flavus.</title>
        <authorList>
            <person name="Chang P.-K."/>
            <person name="Mack B.M."/>
            <person name="Scharfenstein L."/>
            <person name="Gilbert M.K."/>
        </authorList>
    </citation>
    <scope>NUCLEOTIDE SEQUENCE [LARGE SCALE GENOMIC DNA]</scope>
    <source>
        <strain evidence="2 3">CA14</strain>
    </source>
</reference>
<dbReference type="Proteomes" id="UP000275480">
    <property type="component" value="Unassembled WGS sequence"/>
</dbReference>
<evidence type="ECO:0000313" key="2">
    <source>
        <dbReference type="EMBL" id="RMZ47371.1"/>
    </source>
</evidence>
<proteinExistence type="predicted"/>